<name>A0ABC9TU61_CLOSY</name>
<dbReference type="EMBL" id="AWSU01000285">
    <property type="protein sequence ID" value="ERI74769.1"/>
    <property type="molecule type" value="Genomic_DNA"/>
</dbReference>
<proteinExistence type="predicted"/>
<accession>A0ABC9TU61</accession>
<reference evidence="1 2" key="1">
    <citation type="submission" date="2013-07" db="EMBL/GenBank/DDBJ databases">
        <authorList>
            <person name="Weinstock G."/>
            <person name="Sodergren E."/>
            <person name="Wylie T."/>
            <person name="Fulton L."/>
            <person name="Fulton R."/>
            <person name="Fronick C."/>
            <person name="O'Laughlin M."/>
            <person name="Godfrey J."/>
            <person name="Miner T."/>
            <person name="Herter B."/>
            <person name="Appelbaum E."/>
            <person name="Cordes M."/>
            <person name="Lek S."/>
            <person name="Wollam A."/>
            <person name="Pepin K.H."/>
            <person name="Palsikar V.B."/>
            <person name="Mitreva M."/>
            <person name="Wilson R.K."/>
        </authorList>
    </citation>
    <scope>NUCLEOTIDE SEQUENCE [LARGE SCALE GENOMIC DNA]</scope>
    <source>
        <strain evidence="1 2">ATCC 14940</strain>
    </source>
</reference>
<comment type="caution">
    <text evidence="1">The sequence shown here is derived from an EMBL/GenBank/DDBJ whole genome shotgun (WGS) entry which is preliminary data.</text>
</comment>
<sequence>QARKSLWIETSINSPSSEACIGQARKSLWIETIRFFGFSLMA</sequence>
<evidence type="ECO:0000313" key="1">
    <source>
        <dbReference type="EMBL" id="ERI74769.1"/>
    </source>
</evidence>
<dbReference type="Proteomes" id="UP000016491">
    <property type="component" value="Unassembled WGS sequence"/>
</dbReference>
<protein>
    <submittedName>
        <fullName evidence="1">Uncharacterized protein</fullName>
    </submittedName>
</protein>
<dbReference type="AlphaFoldDB" id="A0ABC9TU61"/>
<evidence type="ECO:0000313" key="2">
    <source>
        <dbReference type="Proteomes" id="UP000016491"/>
    </source>
</evidence>
<feature type="non-terminal residue" evidence="1">
    <location>
        <position position="1"/>
    </location>
</feature>
<organism evidence="1 2">
    <name type="scientific">[Clostridium] symbiosum ATCC 14940</name>
    <dbReference type="NCBI Taxonomy" id="411472"/>
    <lineage>
        <taxon>Bacteria</taxon>
        <taxon>Bacillati</taxon>
        <taxon>Bacillota</taxon>
        <taxon>Clostridia</taxon>
        <taxon>Lachnospirales</taxon>
        <taxon>Lachnospiraceae</taxon>
        <taxon>Otoolea</taxon>
    </lineage>
</organism>
<gene>
    <name evidence="1" type="ORF">CLOSYM_03627</name>
</gene>